<dbReference type="InterPro" id="IPR006075">
    <property type="entry name" value="Asn/Gln-tRNA_Trfase_suB/E_cat"/>
</dbReference>
<dbReference type="GO" id="GO:0050567">
    <property type="term" value="F:glutaminyl-tRNA synthase (glutamine-hydrolyzing) activity"/>
    <property type="evidence" value="ECO:0007669"/>
    <property type="project" value="UniProtKB-UniRule"/>
</dbReference>
<dbReference type="Pfam" id="PF02637">
    <property type="entry name" value="GatB_Yqey"/>
    <property type="match status" value="1"/>
</dbReference>
<dbReference type="NCBIfam" id="NF004012">
    <property type="entry name" value="PRK05477.1-2"/>
    <property type="match status" value="1"/>
</dbReference>
<dbReference type="OrthoDB" id="1722066at2759"/>
<dbReference type="GO" id="GO:0005524">
    <property type="term" value="F:ATP binding"/>
    <property type="evidence" value="ECO:0007669"/>
    <property type="project" value="UniProtKB-KW"/>
</dbReference>
<dbReference type="InterPro" id="IPR018027">
    <property type="entry name" value="Asn/Gln_amidotransferase"/>
</dbReference>
<comment type="subcellular location">
    <subcellularLocation>
        <location evidence="5">Mitochondrion</location>
    </subcellularLocation>
</comment>
<dbReference type="GO" id="GO:0005739">
    <property type="term" value="C:mitochondrion"/>
    <property type="evidence" value="ECO:0007669"/>
    <property type="project" value="UniProtKB-SubCell"/>
</dbReference>
<keyword evidence="5" id="KW-0496">Mitochondrion</keyword>
<evidence type="ECO:0000256" key="4">
    <source>
        <dbReference type="ARBA" id="ARBA00022917"/>
    </source>
</evidence>
<dbReference type="PANTHER" id="PTHR11659">
    <property type="entry name" value="GLUTAMYL-TRNA GLN AMIDOTRANSFERASE SUBUNIT B MITOCHONDRIAL AND PROKARYOTIC PET112-RELATED"/>
    <property type="match status" value="1"/>
</dbReference>
<dbReference type="InterPro" id="IPR017959">
    <property type="entry name" value="Asn/Gln-tRNA_amidoTrfase_suB/E"/>
</dbReference>
<sequence>MTFLTNRFYSLIGFEIHVKLATKSKIFSKASALPARPTNTQVSLLDMSVPGSLPYLNRSCLEAGIRMAFGLHCSINKSSFLERKHYFYPDSPSGYQITQQRKPYAFNGFLEYPLIAKRDRLQAKYVPDKKEIIKKCRIDRIQLEHDTGRSIHDEHDQRTLIDLNRSGTGLLEIVTHPDIRTSVEGESFLRELNRLLIAYNICEQSGLETPVRVDANVSVHEKNTKPTGFRVEIKNISSFVDVKNAVDFELKRQERMLLNAQPLCSETRTYDSNKRQTIHIRRKEEKIDYCFMPEPNLPPLYLYDDNDIMPTNNPNYINIDEIHRQLPLSPFKQREQMQIKYKDFLTTEHIFDLLRYEMMDYFNELMALVEPSDINRQHLILEVLLDDVKRMTWGGEKMNKFVKIIKPELFLHIIDYLERRIITRFSLYEILLISYKNKQPDKSLEQILNDNNLVGIVDNEKLVPMCQQVIDDNPKLAEKYKTNPKKAIEQLRLAICKQYPGRIHNDLVIDIFTDILNKQSS</sequence>
<evidence type="ECO:0000256" key="3">
    <source>
        <dbReference type="ARBA" id="ARBA00022840"/>
    </source>
</evidence>
<comment type="caution">
    <text evidence="7">The sequence shown here is derived from an EMBL/GenBank/DDBJ whole genome shotgun (WGS) entry which is preliminary data.</text>
</comment>
<organism evidence="7 11">
    <name type="scientific">Didymodactylos carnosus</name>
    <dbReference type="NCBI Taxonomy" id="1234261"/>
    <lineage>
        <taxon>Eukaryota</taxon>
        <taxon>Metazoa</taxon>
        <taxon>Spiralia</taxon>
        <taxon>Gnathifera</taxon>
        <taxon>Rotifera</taxon>
        <taxon>Eurotatoria</taxon>
        <taxon>Bdelloidea</taxon>
        <taxon>Philodinida</taxon>
        <taxon>Philodinidae</taxon>
        <taxon>Didymodactylos</taxon>
    </lineage>
</organism>
<dbReference type="EC" id="6.3.5.-" evidence="5"/>
<evidence type="ECO:0000313" key="9">
    <source>
        <dbReference type="EMBL" id="CAF3651216.1"/>
    </source>
</evidence>
<dbReference type="EMBL" id="CAJNOK010013070">
    <property type="protein sequence ID" value="CAF1177307.1"/>
    <property type="molecule type" value="Genomic_DNA"/>
</dbReference>
<evidence type="ECO:0000259" key="6">
    <source>
        <dbReference type="SMART" id="SM00845"/>
    </source>
</evidence>
<dbReference type="SMART" id="SM00845">
    <property type="entry name" value="GatB_Yqey"/>
    <property type="match status" value="1"/>
</dbReference>
<evidence type="ECO:0000313" key="11">
    <source>
        <dbReference type="Proteomes" id="UP000663829"/>
    </source>
</evidence>
<dbReference type="InterPro" id="IPR004413">
    <property type="entry name" value="GatB"/>
</dbReference>
<dbReference type="Proteomes" id="UP000682733">
    <property type="component" value="Unassembled WGS sequence"/>
</dbReference>
<dbReference type="InterPro" id="IPR023168">
    <property type="entry name" value="GatB_Yqey_C_2"/>
</dbReference>
<keyword evidence="1 5" id="KW-0436">Ligase</keyword>
<dbReference type="Pfam" id="PF02934">
    <property type="entry name" value="GatB_N"/>
    <property type="match status" value="1"/>
</dbReference>
<dbReference type="EMBL" id="CAJOBC010001050">
    <property type="protein sequence ID" value="CAF3651216.1"/>
    <property type="molecule type" value="Genomic_DNA"/>
</dbReference>
<proteinExistence type="inferred from homology"/>
<evidence type="ECO:0000256" key="5">
    <source>
        <dbReference type="HAMAP-Rule" id="MF_03147"/>
    </source>
</evidence>
<dbReference type="Proteomes" id="UP000663829">
    <property type="component" value="Unassembled WGS sequence"/>
</dbReference>
<comment type="function">
    <text evidence="5">Allows the formation of correctly charged Gln-tRNA(Gln) through the transamidation of misacylated Glu-tRNA(Gln) in the mitochondria. The reaction takes place in the presence of glutamine and ATP through an activated gamma-phospho-Glu-tRNA(Gln).</text>
</comment>
<evidence type="ECO:0000256" key="2">
    <source>
        <dbReference type="ARBA" id="ARBA00022741"/>
    </source>
</evidence>
<dbReference type="Proteomes" id="UP000681722">
    <property type="component" value="Unassembled WGS sequence"/>
</dbReference>
<evidence type="ECO:0000256" key="1">
    <source>
        <dbReference type="ARBA" id="ARBA00022598"/>
    </source>
</evidence>
<evidence type="ECO:0000313" key="7">
    <source>
        <dbReference type="EMBL" id="CAF0863652.1"/>
    </source>
</evidence>
<keyword evidence="3 5" id="KW-0067">ATP-binding</keyword>
<gene>
    <name evidence="7" type="ORF">GPM918_LOCUS6720</name>
    <name evidence="8" type="ORF">OVA965_LOCUS22880</name>
    <name evidence="9" type="ORF">SRO942_LOCUS6720</name>
    <name evidence="10" type="ORF">TMI583_LOCUS23597</name>
</gene>
<dbReference type="HAMAP" id="MF_00121">
    <property type="entry name" value="GatB"/>
    <property type="match status" value="1"/>
</dbReference>
<dbReference type="InterPro" id="IPR014746">
    <property type="entry name" value="Gln_synth/guanido_kin_cat_dom"/>
</dbReference>
<evidence type="ECO:0000313" key="8">
    <source>
        <dbReference type="EMBL" id="CAF1177307.1"/>
    </source>
</evidence>
<dbReference type="GO" id="GO:0030956">
    <property type="term" value="C:glutamyl-tRNA(Gln) amidotransferase complex"/>
    <property type="evidence" value="ECO:0007669"/>
    <property type="project" value="UniProtKB-UniRule"/>
</dbReference>
<dbReference type="InterPro" id="IPR017958">
    <property type="entry name" value="Gln-tRNA_amidoTrfase_suB_CS"/>
</dbReference>
<dbReference type="EMBL" id="CAJOBA010034597">
    <property type="protein sequence ID" value="CAF3988588.1"/>
    <property type="molecule type" value="Genomic_DNA"/>
</dbReference>
<comment type="similarity">
    <text evidence="5">Belongs to the GatB/GatE family. GatB subfamily.</text>
</comment>
<keyword evidence="11" id="KW-1185">Reference proteome</keyword>
<dbReference type="GO" id="GO:0070681">
    <property type="term" value="P:glutaminyl-tRNAGln biosynthesis via transamidation"/>
    <property type="evidence" value="ECO:0007669"/>
    <property type="project" value="UniProtKB-UniRule"/>
</dbReference>
<dbReference type="EMBL" id="CAJNOQ010001050">
    <property type="protein sequence ID" value="CAF0863652.1"/>
    <property type="molecule type" value="Genomic_DNA"/>
</dbReference>
<evidence type="ECO:0000313" key="10">
    <source>
        <dbReference type="EMBL" id="CAF3988588.1"/>
    </source>
</evidence>
<name>A0A813X2P2_9BILA</name>
<reference evidence="7" key="1">
    <citation type="submission" date="2021-02" db="EMBL/GenBank/DDBJ databases">
        <authorList>
            <person name="Nowell W R."/>
        </authorList>
    </citation>
    <scope>NUCLEOTIDE SEQUENCE</scope>
</reference>
<dbReference type="GO" id="GO:0032543">
    <property type="term" value="P:mitochondrial translation"/>
    <property type="evidence" value="ECO:0007669"/>
    <property type="project" value="UniProtKB-UniRule"/>
</dbReference>
<dbReference type="AlphaFoldDB" id="A0A813X2P2"/>
<dbReference type="PROSITE" id="PS01234">
    <property type="entry name" value="GATB"/>
    <property type="match status" value="1"/>
</dbReference>
<dbReference type="PANTHER" id="PTHR11659:SF0">
    <property type="entry name" value="GLUTAMYL-TRNA(GLN) AMIDOTRANSFERASE SUBUNIT B, MITOCHONDRIAL"/>
    <property type="match status" value="1"/>
</dbReference>
<comment type="subunit">
    <text evidence="5">Subunit of the heterotrimeric GatCAB amidotransferase (AdT) complex, composed of A, B and C subunits.</text>
</comment>
<dbReference type="NCBIfam" id="TIGR00133">
    <property type="entry name" value="gatB"/>
    <property type="match status" value="1"/>
</dbReference>
<protein>
    <recommendedName>
        <fullName evidence="5">Glutamyl-tRNA(Gln) amidotransferase subunit B, mitochondrial</fullName>
        <shortName evidence="5">Glu-AdT subunit B</shortName>
        <ecNumber evidence="5">6.3.5.-</ecNumber>
    </recommendedName>
</protein>
<keyword evidence="2 5" id="KW-0547">Nucleotide-binding</keyword>
<feature type="domain" description="Asn/Gln amidotransferase" evidence="6">
    <location>
        <begin position="360"/>
        <end position="495"/>
    </location>
</feature>
<keyword evidence="4 5" id="KW-0648">Protein biosynthesis</keyword>
<accession>A0A813X2P2</accession>
<dbReference type="Proteomes" id="UP000677228">
    <property type="component" value="Unassembled WGS sequence"/>
</dbReference>
<comment type="catalytic activity">
    <reaction evidence="5">
        <text>L-glutamyl-tRNA(Gln) + L-glutamine + ATP + H2O = L-glutaminyl-tRNA(Gln) + L-glutamate + ADP + phosphate + H(+)</text>
        <dbReference type="Rhea" id="RHEA:17521"/>
        <dbReference type="Rhea" id="RHEA-COMP:9681"/>
        <dbReference type="Rhea" id="RHEA-COMP:9684"/>
        <dbReference type="ChEBI" id="CHEBI:15377"/>
        <dbReference type="ChEBI" id="CHEBI:15378"/>
        <dbReference type="ChEBI" id="CHEBI:29985"/>
        <dbReference type="ChEBI" id="CHEBI:30616"/>
        <dbReference type="ChEBI" id="CHEBI:43474"/>
        <dbReference type="ChEBI" id="CHEBI:58359"/>
        <dbReference type="ChEBI" id="CHEBI:78520"/>
        <dbReference type="ChEBI" id="CHEBI:78521"/>
        <dbReference type="ChEBI" id="CHEBI:456216"/>
    </reaction>
</comment>
<dbReference type="SUPFAM" id="SSF55931">
    <property type="entry name" value="Glutamine synthetase/guanido kinase"/>
    <property type="match status" value="1"/>
</dbReference>
<dbReference type="Gene3D" id="1.10.10.410">
    <property type="match status" value="1"/>
</dbReference>